<protein>
    <submittedName>
        <fullName evidence="3">Uncharacterized protein</fullName>
    </submittedName>
</protein>
<proteinExistence type="predicted"/>
<accession>A0A653A194</accession>
<gene>
    <name evidence="3" type="ORF">TRIP_B10140</name>
</gene>
<dbReference type="InterPro" id="IPR025420">
    <property type="entry name" value="DUF4143"/>
</dbReference>
<evidence type="ECO:0000259" key="1">
    <source>
        <dbReference type="Pfam" id="PF13173"/>
    </source>
</evidence>
<organism evidence="3">
    <name type="scientific">Uncultured Desulfatiglans sp</name>
    <dbReference type="NCBI Taxonomy" id="1748965"/>
    <lineage>
        <taxon>Bacteria</taxon>
        <taxon>Pseudomonadati</taxon>
        <taxon>Thermodesulfobacteriota</taxon>
        <taxon>Desulfobacteria</taxon>
        <taxon>Desulfatiglandales</taxon>
        <taxon>Desulfatiglandaceae</taxon>
        <taxon>Desulfatiglans</taxon>
        <taxon>environmental samples</taxon>
    </lineage>
</organism>
<dbReference type="PANTHER" id="PTHR33295">
    <property type="entry name" value="ATPASE"/>
    <property type="match status" value="1"/>
</dbReference>
<dbReference type="AlphaFoldDB" id="A0A653A194"/>
<reference evidence="3" key="1">
    <citation type="submission" date="2018-07" db="EMBL/GenBank/DDBJ databases">
        <authorList>
            <consortium name="Genoscope - CEA"/>
            <person name="William W."/>
        </authorList>
    </citation>
    <scope>NUCLEOTIDE SEQUENCE</scope>
    <source>
        <strain evidence="3">IK1</strain>
    </source>
</reference>
<name>A0A653A194_UNCDX</name>
<dbReference type="Pfam" id="PF13635">
    <property type="entry name" value="DUF4143"/>
    <property type="match status" value="1"/>
</dbReference>
<dbReference type="InterPro" id="IPR027417">
    <property type="entry name" value="P-loop_NTPase"/>
</dbReference>
<dbReference type="Pfam" id="PF13173">
    <property type="entry name" value="AAA_14"/>
    <property type="match status" value="1"/>
</dbReference>
<dbReference type="InterPro" id="IPR041682">
    <property type="entry name" value="AAA_14"/>
</dbReference>
<dbReference type="SUPFAM" id="SSF52540">
    <property type="entry name" value="P-loop containing nucleoside triphosphate hydrolases"/>
    <property type="match status" value="1"/>
</dbReference>
<evidence type="ECO:0000259" key="2">
    <source>
        <dbReference type="Pfam" id="PF13635"/>
    </source>
</evidence>
<sequence length="482" mass="53951">MDIRFAPHNTHLEDPETFEARDPHLRQLSRQAFVHRSHLLEELPSNTPGVYTIGGGRQIGKTTLMKQWMALLMQSGVAPNRIVYFTGELIDDHHALVRLVGDTLETMPGDDMAYLILDEITYVRDWDKGVKYLADAGMLQKVELFLTGSDLTIIKEARMRFPGRRGESATVDFHLYPLNLLETVRLKGRFTRDELESLVSAGTGAVPPTAIIEGLYQEFGDYLAHGGFLTAINDIAKHSRILPATFSTYSDWIRGDVLKRGKNDLYLREILGAIVKRYGSQTTWNALAQDLSIDHPGTVSDYVELLAAMDAAFIQPALLEDKLTAAPKKARKLMFTDPFIFHAVRSWLNPSADPYGEQVRPLLSDPAWAGKLVEATVVTHYRVYYPVFYIKAEGEVDLAYIAQHRFWPVEVKWTGQVRPKDLKQITKYSHARILTQSRQLGHILGVPTEPVPLALLRLCAGVSGPKRSMGEISSAESPGDAS</sequence>
<feature type="domain" description="DUF4143" evidence="2">
    <location>
        <begin position="260"/>
        <end position="413"/>
    </location>
</feature>
<dbReference type="EMBL" id="UPXX01000001">
    <property type="protein sequence ID" value="VBB41412.1"/>
    <property type="molecule type" value="Genomic_DNA"/>
</dbReference>
<feature type="domain" description="AAA" evidence="1">
    <location>
        <begin position="50"/>
        <end position="182"/>
    </location>
</feature>
<dbReference type="PANTHER" id="PTHR33295:SF18">
    <property type="entry name" value="AAA+ ATPASE DOMAIN-CONTAINING PROTEIN"/>
    <property type="match status" value="1"/>
</dbReference>
<evidence type="ECO:0000313" key="3">
    <source>
        <dbReference type="EMBL" id="VBB41412.1"/>
    </source>
</evidence>